<evidence type="ECO:0000313" key="4">
    <source>
        <dbReference type="Proteomes" id="UP000054466"/>
    </source>
</evidence>
<dbReference type="Pfam" id="PF20237">
    <property type="entry name" value="DUF6594"/>
    <property type="match status" value="1"/>
</dbReference>
<dbReference type="OrthoDB" id="3533814at2759"/>
<evidence type="ECO:0000256" key="1">
    <source>
        <dbReference type="SAM" id="Phobius"/>
    </source>
</evidence>
<dbReference type="PANTHER" id="PTHR34502:SF5">
    <property type="entry name" value="DUF6594 DOMAIN-CONTAINING PROTEIN"/>
    <property type="match status" value="1"/>
</dbReference>
<dbReference type="VEuPathDB" id="FungiDB:PV07_09925"/>
<dbReference type="RefSeq" id="XP_016244413.1">
    <property type="nucleotide sequence ID" value="XM_016397222.1"/>
</dbReference>
<dbReference type="STRING" id="569365.A0A0D2AH46"/>
<dbReference type="AlphaFoldDB" id="A0A0D2AH46"/>
<feature type="transmembrane region" description="Helical" evidence="1">
    <location>
        <begin position="247"/>
        <end position="267"/>
    </location>
</feature>
<evidence type="ECO:0000313" key="3">
    <source>
        <dbReference type="EMBL" id="KIW24197.1"/>
    </source>
</evidence>
<organism evidence="3 4">
    <name type="scientific">Cladophialophora immunda</name>
    <dbReference type="NCBI Taxonomy" id="569365"/>
    <lineage>
        <taxon>Eukaryota</taxon>
        <taxon>Fungi</taxon>
        <taxon>Dikarya</taxon>
        <taxon>Ascomycota</taxon>
        <taxon>Pezizomycotina</taxon>
        <taxon>Eurotiomycetes</taxon>
        <taxon>Chaetothyriomycetidae</taxon>
        <taxon>Chaetothyriales</taxon>
        <taxon>Herpotrichiellaceae</taxon>
        <taxon>Cladophialophora</taxon>
    </lineage>
</organism>
<proteinExistence type="predicted"/>
<feature type="transmembrane region" description="Helical" evidence="1">
    <location>
        <begin position="279"/>
        <end position="298"/>
    </location>
</feature>
<name>A0A0D2AH46_9EURO</name>
<protein>
    <recommendedName>
        <fullName evidence="2">DUF6594 domain-containing protein</fullName>
    </recommendedName>
</protein>
<feature type="domain" description="DUF6594" evidence="2">
    <location>
        <begin position="46"/>
        <end position="316"/>
    </location>
</feature>
<gene>
    <name evidence="3" type="ORF">PV07_09925</name>
</gene>
<sequence length="326" mass="37611">MLRFTNWLNTFTLQFPHTSIFVFVPAMCRKRGVKKGERKPHNQGFQGFANLLNMDPDRFLMVFNRFDQLAMHNLVYLQGELFDLKQKFDFLNAEDSLGKPSFSWNEIEENGSIPTTRPYEEMTQAQRRFFLIKKIRQRMAEYREALLQQARLNELDSPIAKTLESIYSVKKSQEEKNAAFKFPDFMGKLYKEEKIRDLVSLRSPVVQDSWVSGLDSWKRFSCGIKRDESHMGLNLYSYDDVVRRANVVYVTLALVGIIAPTFALYAIGRHVSRNAAPRIELALAGVLTAVFFRFCLLFKMGRAELLGTAASYLGVLLIFLSLNLPD</sequence>
<accession>A0A0D2AH46</accession>
<evidence type="ECO:0000259" key="2">
    <source>
        <dbReference type="Pfam" id="PF20237"/>
    </source>
</evidence>
<reference evidence="3 4" key="1">
    <citation type="submission" date="2015-01" db="EMBL/GenBank/DDBJ databases">
        <title>The Genome Sequence of Cladophialophora immunda CBS83496.</title>
        <authorList>
            <consortium name="The Broad Institute Genomics Platform"/>
            <person name="Cuomo C."/>
            <person name="de Hoog S."/>
            <person name="Gorbushina A."/>
            <person name="Stielow B."/>
            <person name="Teixiera M."/>
            <person name="Abouelleil A."/>
            <person name="Chapman S.B."/>
            <person name="Priest M."/>
            <person name="Young S.K."/>
            <person name="Wortman J."/>
            <person name="Nusbaum C."/>
            <person name="Birren B."/>
        </authorList>
    </citation>
    <scope>NUCLEOTIDE SEQUENCE [LARGE SCALE GENOMIC DNA]</scope>
    <source>
        <strain evidence="3 4">CBS 83496</strain>
    </source>
</reference>
<dbReference type="PANTHER" id="PTHR34502">
    <property type="entry name" value="DUF6594 DOMAIN-CONTAINING PROTEIN-RELATED"/>
    <property type="match status" value="1"/>
</dbReference>
<dbReference type="EMBL" id="KN847045">
    <property type="protein sequence ID" value="KIW24197.1"/>
    <property type="molecule type" value="Genomic_DNA"/>
</dbReference>
<dbReference type="InterPro" id="IPR046529">
    <property type="entry name" value="DUF6594"/>
</dbReference>
<dbReference type="Proteomes" id="UP000054466">
    <property type="component" value="Unassembled WGS sequence"/>
</dbReference>
<keyword evidence="1" id="KW-0472">Membrane</keyword>
<keyword evidence="1" id="KW-1133">Transmembrane helix</keyword>
<keyword evidence="4" id="KW-1185">Reference proteome</keyword>
<dbReference type="GeneID" id="27349119"/>
<dbReference type="HOGENOM" id="CLU_051118_0_0_1"/>
<keyword evidence="1" id="KW-0812">Transmembrane</keyword>
<feature type="transmembrane region" description="Helical" evidence="1">
    <location>
        <begin position="305"/>
        <end position="324"/>
    </location>
</feature>